<protein>
    <recommendedName>
        <fullName evidence="7">Phorbol-ester/DAG-type domain-containing protein</fullName>
    </recommendedName>
</protein>
<evidence type="ECO:0000313" key="5">
    <source>
        <dbReference type="EMBL" id="KFK28578.1"/>
    </source>
</evidence>
<dbReference type="Gramene" id="KFK28578">
    <property type="protein sequence ID" value="KFK28578"/>
    <property type="gene ID" value="AALP_AA7G015200"/>
</dbReference>
<dbReference type="eggNOG" id="ENOG502QQBP">
    <property type="taxonomic scope" value="Eukaryota"/>
</dbReference>
<feature type="transmembrane region" description="Helical" evidence="2">
    <location>
        <begin position="413"/>
        <end position="433"/>
    </location>
</feature>
<feature type="transmembrane region" description="Helical" evidence="2">
    <location>
        <begin position="440"/>
        <end position="460"/>
    </location>
</feature>
<keyword evidence="6" id="KW-1185">Reference proteome</keyword>
<keyword evidence="2" id="KW-0472">Membrane</keyword>
<dbReference type="AlphaFoldDB" id="A0A087GFC6"/>
<dbReference type="SUPFAM" id="SSF57889">
    <property type="entry name" value="Cysteine-rich domain"/>
    <property type="match status" value="3"/>
</dbReference>
<feature type="transmembrane region" description="Helical" evidence="2">
    <location>
        <begin position="701"/>
        <end position="721"/>
    </location>
</feature>
<name>A0A087GFC6_ARAAL</name>
<feature type="domain" description="DC1" evidence="3">
    <location>
        <begin position="50"/>
        <end position="96"/>
    </location>
</feature>
<feature type="domain" description="DUF4220" evidence="4">
    <location>
        <begin position="376"/>
        <end position="698"/>
    </location>
</feature>
<sequence length="1019" mass="117318">MDGQYGGYSCVCCLDYVVHSRCATNEEVWDGKELEEVSEKEDDHMLNLHFSHQHGLRLENEDIRDIVCSGCALPIASETFYRCDGLCNFYLHERCANLPQKKNTFLHVHPLTLCTDERSSISRCVACKLHFNGFRYRCLECKDVTIEFDIRCCSVSDPYWISDHDHDHPLYVTVPTNEIGKANKICSSCGLEELKLVLSCSDCSLRLCMRCATLPTNAVYKYDKHLLRVNSGHEAVTSLYLCDICEKKIEEKGSFYACFQCGPVLHTNCALGSFRHMRPGLSFTSHDGGRKYQVVLNDRILQVRCSQCHVACHEPLFLTTGTTKMTEAIPKAVKDMWDKWNIRGLVIFSLLFQAILVLFSPNRKRTPMRLFRLLIWSSYILANWAADYAVGQISDSAGDNPEPNESPKTNELLAFWAMFLLLHLGGPDTITALALEDNELWLRSLFGLVCQFIVTLYVFLLSIPNSLLVPTSLMLVAGVIKYVERIGAMHGASLKRFKDSMLGDPEPGNDYTRFMEEYKIRKILKEPSQLVRIQKPKKEQGVVKVAVRPKRCLTPLQVVQHAYKYFNIYKGLVVDFIYTSQQWTESKQFFHSLLSEDALRILEVELSFIYGTLFTKVDILHTWIGATFRCIALGCLFTSLYIFKTSRKDGYDRFDVGLTYALIFGGIALDLISILIFSVSDWTFARMSKPKEELDKKHTRLFLKFWFGIPMINYLLEFFGIPDQVNEMVYTSRERLTEEVWDIIYEEVKRRSAFVVGMEGASHIYSARGEWILRDMKVEITNEKLLAHVTEVDYDQSLLVWHIATELLHQTEEDTAERHVRYKEFSKTLSEYMMYLLIVQPSLMSTVAGIDKIKFREAIAEAKRLQKAVKQSQVSHVTHRYLYQRKYVEDSRDAKMACQKILDSYKEVEQRNKNAKGYKSKSILFQANMLAKELQRIQNREDGVGMWEVVSKVWVEMLCYAATHCDSKQHAAQLNRGGELINFVWLLMAHFGLGEQFRTTKEDSRARLILDKTTTSCLV</sequence>
<dbReference type="InterPro" id="IPR025315">
    <property type="entry name" value="DUF4220"/>
</dbReference>
<feature type="transmembrane region" description="Helical" evidence="2">
    <location>
        <begin position="371"/>
        <end position="393"/>
    </location>
</feature>
<evidence type="ECO:0000256" key="2">
    <source>
        <dbReference type="SAM" id="Phobius"/>
    </source>
</evidence>
<gene>
    <name evidence="5" type="ordered locus">AALP_Aa7g015200</name>
</gene>
<evidence type="ECO:0008006" key="7">
    <source>
        <dbReference type="Google" id="ProtNLM"/>
    </source>
</evidence>
<dbReference type="InterPro" id="IPR004146">
    <property type="entry name" value="DC1"/>
</dbReference>
<feature type="transmembrane region" description="Helical" evidence="2">
    <location>
        <begin position="340"/>
        <end position="359"/>
    </location>
</feature>
<evidence type="ECO:0000259" key="4">
    <source>
        <dbReference type="Pfam" id="PF13968"/>
    </source>
</evidence>
<dbReference type="Proteomes" id="UP000029120">
    <property type="component" value="Chromosome 7"/>
</dbReference>
<organism evidence="5 6">
    <name type="scientific">Arabis alpina</name>
    <name type="common">Alpine rock-cress</name>
    <dbReference type="NCBI Taxonomy" id="50452"/>
    <lineage>
        <taxon>Eukaryota</taxon>
        <taxon>Viridiplantae</taxon>
        <taxon>Streptophyta</taxon>
        <taxon>Embryophyta</taxon>
        <taxon>Tracheophyta</taxon>
        <taxon>Spermatophyta</taxon>
        <taxon>Magnoliopsida</taxon>
        <taxon>eudicotyledons</taxon>
        <taxon>Gunneridae</taxon>
        <taxon>Pentapetalae</taxon>
        <taxon>rosids</taxon>
        <taxon>malvids</taxon>
        <taxon>Brassicales</taxon>
        <taxon>Brassicaceae</taxon>
        <taxon>Arabideae</taxon>
        <taxon>Arabis</taxon>
    </lineage>
</organism>
<feature type="transmembrane region" description="Helical" evidence="2">
    <location>
        <begin position="658"/>
        <end position="680"/>
    </location>
</feature>
<feature type="transmembrane region" description="Helical" evidence="2">
    <location>
        <begin position="466"/>
        <end position="483"/>
    </location>
</feature>
<evidence type="ECO:0000256" key="1">
    <source>
        <dbReference type="ARBA" id="ARBA00022737"/>
    </source>
</evidence>
<keyword evidence="2" id="KW-0812">Transmembrane</keyword>
<reference evidence="6" key="1">
    <citation type="journal article" date="2015" name="Nat. Plants">
        <title>Genome expansion of Arabis alpina linked with retrotransposition and reduced symmetric DNA methylation.</title>
        <authorList>
            <person name="Willing E.M."/>
            <person name="Rawat V."/>
            <person name="Mandakova T."/>
            <person name="Maumus F."/>
            <person name="James G.V."/>
            <person name="Nordstroem K.J."/>
            <person name="Becker C."/>
            <person name="Warthmann N."/>
            <person name="Chica C."/>
            <person name="Szarzynska B."/>
            <person name="Zytnicki M."/>
            <person name="Albani M.C."/>
            <person name="Kiefer C."/>
            <person name="Bergonzi S."/>
            <person name="Castaings L."/>
            <person name="Mateos J.L."/>
            <person name="Berns M.C."/>
            <person name="Bujdoso N."/>
            <person name="Piofczyk T."/>
            <person name="de Lorenzo L."/>
            <person name="Barrero-Sicilia C."/>
            <person name="Mateos I."/>
            <person name="Piednoel M."/>
            <person name="Hagmann J."/>
            <person name="Chen-Min-Tao R."/>
            <person name="Iglesias-Fernandez R."/>
            <person name="Schuster S.C."/>
            <person name="Alonso-Blanco C."/>
            <person name="Roudier F."/>
            <person name="Carbonero P."/>
            <person name="Paz-Ares J."/>
            <person name="Davis S.J."/>
            <person name="Pecinka A."/>
            <person name="Quesneville H."/>
            <person name="Colot V."/>
            <person name="Lysak M.A."/>
            <person name="Weigel D."/>
            <person name="Coupland G."/>
            <person name="Schneeberger K."/>
        </authorList>
    </citation>
    <scope>NUCLEOTIDE SEQUENCE [LARGE SCALE GENOMIC DNA]</scope>
    <source>
        <strain evidence="6">cv. Pajares</strain>
    </source>
</reference>
<dbReference type="Pfam" id="PF03107">
    <property type="entry name" value="C1_2"/>
    <property type="match status" value="2"/>
</dbReference>
<dbReference type="InterPro" id="IPR007658">
    <property type="entry name" value="DUF594"/>
</dbReference>
<keyword evidence="2" id="KW-1133">Transmembrane helix</keyword>
<evidence type="ECO:0000259" key="3">
    <source>
        <dbReference type="Pfam" id="PF03107"/>
    </source>
</evidence>
<feature type="transmembrane region" description="Helical" evidence="2">
    <location>
        <begin position="623"/>
        <end position="643"/>
    </location>
</feature>
<dbReference type="Pfam" id="PF04578">
    <property type="entry name" value="DUF594"/>
    <property type="match status" value="1"/>
</dbReference>
<keyword evidence="1" id="KW-0677">Repeat</keyword>
<evidence type="ECO:0000313" key="6">
    <source>
        <dbReference type="Proteomes" id="UP000029120"/>
    </source>
</evidence>
<dbReference type="EMBL" id="CM002875">
    <property type="protein sequence ID" value="KFK28578.1"/>
    <property type="molecule type" value="Genomic_DNA"/>
</dbReference>
<accession>A0A087GFC6</accession>
<dbReference type="Pfam" id="PF13968">
    <property type="entry name" value="DUF4220"/>
    <property type="match status" value="1"/>
</dbReference>
<dbReference type="OMA" id="HVACHEP"/>
<proteinExistence type="predicted"/>
<dbReference type="InterPro" id="IPR046349">
    <property type="entry name" value="C1-like_sf"/>
</dbReference>
<dbReference type="PANTHER" id="PTHR31325">
    <property type="entry name" value="OS01G0798800 PROTEIN-RELATED"/>
    <property type="match status" value="1"/>
</dbReference>
<feature type="domain" description="DC1" evidence="3">
    <location>
        <begin position="222"/>
        <end position="270"/>
    </location>
</feature>
<dbReference type="OrthoDB" id="1689146at2759"/>